<dbReference type="InterPro" id="IPR054549">
    <property type="entry name" value="UVB_sens_RUS_dom"/>
</dbReference>
<feature type="non-terminal residue" evidence="3">
    <location>
        <position position="248"/>
    </location>
</feature>
<dbReference type="PANTHER" id="PTHR12770">
    <property type="entry name" value="RUS1 FAMILY PROTEIN C16ORF58"/>
    <property type="match status" value="1"/>
</dbReference>
<name>F0XZS2_AURAN</name>
<dbReference type="InterPro" id="IPR006968">
    <property type="entry name" value="RUS_fam"/>
</dbReference>
<dbReference type="Pfam" id="PF04884">
    <property type="entry name" value="UVB_sens_prot"/>
    <property type="match status" value="1"/>
</dbReference>
<dbReference type="GeneID" id="20218105"/>
<dbReference type="RefSeq" id="XP_009033765.1">
    <property type="nucleotide sequence ID" value="XM_009035517.1"/>
</dbReference>
<reference evidence="3 4" key="1">
    <citation type="journal article" date="2011" name="Proc. Natl. Acad. Sci. U.S.A.">
        <title>Niche of harmful alga Aureococcus anophagefferens revealed through ecogenomics.</title>
        <authorList>
            <person name="Gobler C.J."/>
            <person name="Berry D.L."/>
            <person name="Dyhrman S.T."/>
            <person name="Wilhelm S.W."/>
            <person name="Salamov A."/>
            <person name="Lobanov A.V."/>
            <person name="Zhang Y."/>
            <person name="Collier J.L."/>
            <person name="Wurch L.L."/>
            <person name="Kustka A.B."/>
            <person name="Dill B.D."/>
            <person name="Shah M."/>
            <person name="VerBerkmoes N.C."/>
            <person name="Kuo A."/>
            <person name="Terry A."/>
            <person name="Pangilinan J."/>
            <person name="Lindquist E.A."/>
            <person name="Lucas S."/>
            <person name="Paulsen I.T."/>
            <person name="Hattenrath-Lehmann T.K."/>
            <person name="Talmage S.C."/>
            <person name="Walker E.A."/>
            <person name="Koch F."/>
            <person name="Burson A.M."/>
            <person name="Marcoval M.A."/>
            <person name="Tang Y.Z."/>
            <person name="Lecleir G.R."/>
            <person name="Coyne K.J."/>
            <person name="Berg G.M."/>
            <person name="Bertrand E.M."/>
            <person name="Saito M.A."/>
            <person name="Gladyshev V.N."/>
            <person name="Grigoriev I.V."/>
        </authorList>
    </citation>
    <scope>NUCLEOTIDE SEQUENCE [LARGE SCALE GENOMIC DNA]</scope>
    <source>
        <strain evidence="4">CCMP 1984</strain>
    </source>
</reference>
<proteinExistence type="inferred from homology"/>
<gene>
    <name evidence="3" type="ORF">AURANDRAFT_11851</name>
</gene>
<dbReference type="InParanoid" id="F0XZS2"/>
<evidence type="ECO:0000313" key="3">
    <source>
        <dbReference type="EMBL" id="EGB11393.1"/>
    </source>
</evidence>
<dbReference type="AlphaFoldDB" id="F0XZS2"/>
<protein>
    <recommendedName>
        <fullName evidence="2">Protein root UVB sensitive/RUS domain-containing protein</fullName>
    </recommendedName>
</protein>
<comment type="similarity">
    <text evidence="1">Belongs to the RUS1 family.</text>
</comment>
<feature type="domain" description="Protein root UVB sensitive/RUS" evidence="2">
    <location>
        <begin position="1"/>
        <end position="230"/>
    </location>
</feature>
<keyword evidence="4" id="KW-1185">Reference proteome</keyword>
<dbReference type="PANTHER" id="PTHR12770:SF22">
    <property type="entry name" value="PROTEIN ROOT UVB SENSITIVE 1, CHLOROPLASTIC"/>
    <property type="match status" value="1"/>
</dbReference>
<sequence length="248" mass="25150">FLPAGFPTTVTPGYGTYAALQFAAYACSSACGVLSTRVLLAAVGVGDGAAAPLAAAANWAIKDGLGMLGGVAFAATWSNSLDARPRQWRLRSSAALDLASLVELAALPAFPQYFVPIAGLANVAKNVSYLAASASRAAIHQSLSARSDASNLADLTAKTGSQTIVASLCGLALGVAASNACGAEASDVWPAWAALSACHLGCTYASLKYVNTTTLDDARLAALVDAFRETGACPTPADVSERESLFLD</sequence>
<evidence type="ECO:0000256" key="1">
    <source>
        <dbReference type="ARBA" id="ARBA00007558"/>
    </source>
</evidence>
<dbReference type="KEGG" id="aaf:AURANDRAFT_11851"/>
<dbReference type="Proteomes" id="UP000002729">
    <property type="component" value="Unassembled WGS sequence"/>
</dbReference>
<accession>F0XZS2</accession>
<evidence type="ECO:0000313" key="4">
    <source>
        <dbReference type="Proteomes" id="UP000002729"/>
    </source>
</evidence>
<dbReference type="OMA" id="MHLYANY"/>
<feature type="non-terminal residue" evidence="3">
    <location>
        <position position="1"/>
    </location>
</feature>
<dbReference type="EMBL" id="GL833122">
    <property type="protein sequence ID" value="EGB11393.1"/>
    <property type="molecule type" value="Genomic_DNA"/>
</dbReference>
<evidence type="ECO:0000259" key="2">
    <source>
        <dbReference type="Pfam" id="PF04884"/>
    </source>
</evidence>
<organism evidence="4">
    <name type="scientific">Aureococcus anophagefferens</name>
    <name type="common">Harmful bloom alga</name>
    <dbReference type="NCBI Taxonomy" id="44056"/>
    <lineage>
        <taxon>Eukaryota</taxon>
        <taxon>Sar</taxon>
        <taxon>Stramenopiles</taxon>
        <taxon>Ochrophyta</taxon>
        <taxon>Pelagophyceae</taxon>
        <taxon>Pelagomonadales</taxon>
        <taxon>Pelagomonadaceae</taxon>
        <taxon>Aureococcus</taxon>
    </lineage>
</organism>
<dbReference type="OrthoDB" id="19606at2759"/>
<dbReference type="eggNOG" id="KOG4249">
    <property type="taxonomic scope" value="Eukaryota"/>
</dbReference>